<proteinExistence type="predicted"/>
<protein>
    <submittedName>
        <fullName evidence="1">Uncharacterized protein</fullName>
    </submittedName>
</protein>
<accession>A0ABQ5WE64</accession>
<name>A0ABQ5WE64_9HYPH</name>
<keyword evidence="2" id="KW-1185">Reference proteome</keyword>
<organism evidence="1 2">
    <name type="scientific">Devosia nitrariae</name>
    <dbReference type="NCBI Taxonomy" id="2071872"/>
    <lineage>
        <taxon>Bacteria</taxon>
        <taxon>Pseudomonadati</taxon>
        <taxon>Pseudomonadota</taxon>
        <taxon>Alphaproteobacteria</taxon>
        <taxon>Hyphomicrobiales</taxon>
        <taxon>Devosiaceae</taxon>
        <taxon>Devosia</taxon>
    </lineage>
</organism>
<evidence type="ECO:0000313" key="1">
    <source>
        <dbReference type="EMBL" id="GLQ58069.1"/>
    </source>
</evidence>
<gene>
    <name evidence="1" type="ORF">GCM10010862_53280</name>
</gene>
<sequence length="76" mass="7897">MAQPRRHIIGRIGIGVETDATGRNVSNPCQQQALAGPVEPVDAAAPVGNQPIDELEALGPSVQQKGVDPAFRIDAS</sequence>
<comment type="caution">
    <text evidence="1">The sequence shown here is derived from an EMBL/GenBank/DDBJ whole genome shotgun (WGS) entry which is preliminary data.</text>
</comment>
<reference evidence="2" key="1">
    <citation type="journal article" date="2019" name="Int. J. Syst. Evol. Microbiol.">
        <title>The Global Catalogue of Microorganisms (GCM) 10K type strain sequencing project: providing services to taxonomists for standard genome sequencing and annotation.</title>
        <authorList>
            <consortium name="The Broad Institute Genomics Platform"/>
            <consortium name="The Broad Institute Genome Sequencing Center for Infectious Disease"/>
            <person name="Wu L."/>
            <person name="Ma J."/>
        </authorList>
    </citation>
    <scope>NUCLEOTIDE SEQUENCE [LARGE SCALE GENOMIC DNA]</scope>
    <source>
        <strain evidence="2">NBRC 112416</strain>
    </source>
</reference>
<dbReference type="EMBL" id="BSNS01000030">
    <property type="protein sequence ID" value="GLQ58069.1"/>
    <property type="molecule type" value="Genomic_DNA"/>
</dbReference>
<dbReference type="Proteomes" id="UP001156691">
    <property type="component" value="Unassembled WGS sequence"/>
</dbReference>
<evidence type="ECO:0000313" key="2">
    <source>
        <dbReference type="Proteomes" id="UP001156691"/>
    </source>
</evidence>